<dbReference type="FunFam" id="1.20.1560.10:FF:000080">
    <property type="entry name" value="ABC transporter C family member 1"/>
    <property type="match status" value="1"/>
</dbReference>
<evidence type="ECO:0000256" key="7">
    <source>
        <dbReference type="ARBA" id="ARBA00022840"/>
    </source>
</evidence>
<dbReference type="PROSITE" id="PS50893">
    <property type="entry name" value="ABC_TRANSPORTER_2"/>
    <property type="match status" value="2"/>
</dbReference>
<dbReference type="FunFam" id="3.40.50.300:FF:002673">
    <property type="entry name" value="Multispecific organic anion transporter, putative"/>
    <property type="match status" value="1"/>
</dbReference>
<reference evidence="13" key="1">
    <citation type="submission" date="2021-01" db="EMBL/GenBank/DDBJ databases">
        <authorList>
            <consortium name="Genoscope - CEA"/>
            <person name="William W."/>
        </authorList>
    </citation>
    <scope>NUCLEOTIDE SEQUENCE</scope>
</reference>
<comment type="similarity">
    <text evidence="2">Belongs to the ABC transporter superfamily. ABCC family. Conjugate transporter (TC 3.A.1.208) subfamily.</text>
</comment>
<dbReference type="GO" id="GO:0016887">
    <property type="term" value="F:ATP hydrolysis activity"/>
    <property type="evidence" value="ECO:0007669"/>
    <property type="project" value="InterPro"/>
</dbReference>
<dbReference type="SMART" id="SM00382">
    <property type="entry name" value="AAA"/>
    <property type="match status" value="2"/>
</dbReference>
<gene>
    <name evidence="13" type="ORF">PPRIM_AZ9-3.1.T0380285</name>
</gene>
<feature type="transmembrane region" description="Helical" evidence="10">
    <location>
        <begin position="704"/>
        <end position="724"/>
    </location>
</feature>
<dbReference type="GO" id="GO:0140359">
    <property type="term" value="F:ABC-type transporter activity"/>
    <property type="evidence" value="ECO:0007669"/>
    <property type="project" value="InterPro"/>
</dbReference>
<dbReference type="InterPro" id="IPR050173">
    <property type="entry name" value="ABC_transporter_C-like"/>
</dbReference>
<evidence type="ECO:0000259" key="11">
    <source>
        <dbReference type="PROSITE" id="PS50893"/>
    </source>
</evidence>
<feature type="transmembrane region" description="Helical" evidence="10">
    <location>
        <begin position="318"/>
        <end position="336"/>
    </location>
</feature>
<dbReference type="Proteomes" id="UP000688137">
    <property type="component" value="Unassembled WGS sequence"/>
</dbReference>
<feature type="transmembrane region" description="Helical" evidence="10">
    <location>
        <begin position="744"/>
        <end position="766"/>
    </location>
</feature>
<evidence type="ECO:0000256" key="3">
    <source>
        <dbReference type="ARBA" id="ARBA00022448"/>
    </source>
</evidence>
<evidence type="ECO:0000259" key="12">
    <source>
        <dbReference type="PROSITE" id="PS50929"/>
    </source>
</evidence>
<feature type="domain" description="ABC transporter" evidence="11">
    <location>
        <begin position="417"/>
        <end position="642"/>
    </location>
</feature>
<dbReference type="PROSITE" id="PS50929">
    <property type="entry name" value="ABC_TM1F"/>
    <property type="match status" value="2"/>
</dbReference>
<dbReference type="EMBL" id="CAJJDM010000037">
    <property type="protein sequence ID" value="CAD8066132.1"/>
    <property type="molecule type" value="Genomic_DNA"/>
</dbReference>
<dbReference type="PANTHER" id="PTHR24223">
    <property type="entry name" value="ATP-BINDING CASSETTE SUB-FAMILY C"/>
    <property type="match status" value="1"/>
</dbReference>
<dbReference type="GO" id="GO:0016020">
    <property type="term" value="C:membrane"/>
    <property type="evidence" value="ECO:0007669"/>
    <property type="project" value="UniProtKB-SubCell"/>
</dbReference>
<dbReference type="CDD" id="cd03244">
    <property type="entry name" value="ABCC_MRP_domain2"/>
    <property type="match status" value="1"/>
</dbReference>
<feature type="domain" description="ABC transporter" evidence="11">
    <location>
        <begin position="1019"/>
        <end position="1252"/>
    </location>
</feature>
<dbReference type="PANTHER" id="PTHR24223:SF456">
    <property type="entry name" value="MULTIDRUG RESISTANCE-ASSOCIATED PROTEIN LETHAL(2)03659"/>
    <property type="match status" value="1"/>
</dbReference>
<proteinExistence type="inferred from homology"/>
<keyword evidence="14" id="KW-1185">Reference proteome</keyword>
<feature type="transmembrane region" description="Helical" evidence="10">
    <location>
        <begin position="834"/>
        <end position="855"/>
    </location>
</feature>
<dbReference type="FunFam" id="3.40.50.300:FF:000610">
    <property type="entry name" value="Multidrug resistance-associated ABC transporter"/>
    <property type="match status" value="1"/>
</dbReference>
<sequence length="1261" mass="144888">MENELPPNEKYDVHLINLEFQDRKQYENLISKMMLLRAYPILKKAQLDILESEMIDDLNDEDKTLILFYRFLKQIESKEKYPFSLNLMQELLQFFFKPLIRVILIQVLLTLGQLILPVLIKLSIDCVVDGEHKLENGIILIVLIFLIRLSNILSQSHQRMLRKRKLGYESMSVISMLIMKKSLRISLLSNNDRSIGEITNLMQVDSQKLILASNDLLNLAMIPLYLIISLILMYHLIGISFTIGFIIILLTIILNIKNGENVIKSQVKLLEAKDNRVKQINEIFTQIKFIKINALEEYFLQKVYNLRQIEIKCLKDRLFYSAIIIFSGWLAPQIILSSTFGLYIYLGNTMNPSIIFSIISLFQILQITIQQLPISITALLETKLCLNRIQQFLTSQEIMTDCINQKEFRDNEIAISVNQGNFYWNRSQVEKQELILKNIEMLIPPGQLVSIIGDVGSGKTSFVQSLLGEMIYKDGPKVQIYGQIAYVSQKAWIQNATVRDNILFGKPYHQQSYEKAIHYSCLKQDMEILVNSDQTVIGEKGINLSGGQKARISLARAIYSDASIYLLDDPLSAVDTHVGNFLMKECILNYLKNTTRILITHSLNYCKYADYIYLFDNGQIVEKGIYSDLKLSKRFQNIAEKCNMVEEVNENNVQIQKTQENTQLTTTKEHKINANDNIIIAEERHKGEISLSVFNQYFEYGGGYCNFILVLIIMIFWILTYLGSSLWLSEWTLSTYELSNYSYLIIYFIFGCLQALLAFIRALTIIRQSIKSSSKIHDEMMDCLMYAPQCQFFERVPLGRIMNRLTKDINQLDTEIYMNISWLYTKVSQLASHIFLNIYASTYLILLPIFIFFGVCMKIQRGYTRASRELQRLELMSKSPILSYFSETLTGLTTIRSYQQVNQFIKTFGQKLDENRKIVEAQVIANAWFTQILGLTSLIVNMSAIIYSILYTNNPALAGLVMTYASNIDMNIQQTIESISSLENDMISFERCQAFTKIEKENRNEKKITLNNWPSSGSVEFKSLSVQYRQNLPYALNKISFKINPMDKIGIVGRTGAGKSTITMSILRLLDRIEGQILIDDIDTQNISLQQLRESITSIIQDAVIFNGTIRDNLDPLNKCSDDEIKQVLLDCCLDKLTENRNGLYSNLYEGGDNLSAGEKQLLCIARAILKKSKIILIDEATANIDVDTEHKIQDTISKAFKNCTVITIAHRINTILNCDKIIVINKGEVQEYGLTKELLNNEQSTFYQIYSESQLNNTKK</sequence>
<dbReference type="CDD" id="cd18580">
    <property type="entry name" value="ABC_6TM_ABCC_D2"/>
    <property type="match status" value="1"/>
</dbReference>
<dbReference type="GO" id="GO:0005524">
    <property type="term" value="F:ATP binding"/>
    <property type="evidence" value="ECO:0007669"/>
    <property type="project" value="UniProtKB-KW"/>
</dbReference>
<keyword evidence="8 10" id="KW-1133">Transmembrane helix</keyword>
<keyword evidence="6" id="KW-0547">Nucleotide-binding</keyword>
<feature type="transmembrane region" description="Helical" evidence="10">
    <location>
        <begin position="102"/>
        <end position="124"/>
    </location>
</feature>
<evidence type="ECO:0000256" key="1">
    <source>
        <dbReference type="ARBA" id="ARBA00004141"/>
    </source>
</evidence>
<evidence type="ECO:0000256" key="10">
    <source>
        <dbReference type="SAM" id="Phobius"/>
    </source>
</evidence>
<evidence type="ECO:0000256" key="4">
    <source>
        <dbReference type="ARBA" id="ARBA00022692"/>
    </source>
</evidence>
<dbReference type="InterPro" id="IPR011527">
    <property type="entry name" value="ABC1_TM_dom"/>
</dbReference>
<dbReference type="CDD" id="cd03250">
    <property type="entry name" value="ABCC_MRP_domain1"/>
    <property type="match status" value="1"/>
</dbReference>
<protein>
    <submittedName>
        <fullName evidence="13">Uncharacterized protein</fullName>
    </submittedName>
</protein>
<feature type="transmembrane region" description="Helical" evidence="10">
    <location>
        <begin position="342"/>
        <end position="365"/>
    </location>
</feature>
<keyword evidence="9 10" id="KW-0472">Membrane</keyword>
<dbReference type="InterPro" id="IPR044726">
    <property type="entry name" value="ABCC_6TM_D2"/>
</dbReference>
<keyword evidence="5" id="KW-0677">Repeat</keyword>
<keyword evidence="7" id="KW-0067">ATP-binding</keyword>
<dbReference type="InterPro" id="IPR003593">
    <property type="entry name" value="AAA+_ATPase"/>
</dbReference>
<dbReference type="PROSITE" id="PS00211">
    <property type="entry name" value="ABC_TRANSPORTER_1"/>
    <property type="match status" value="2"/>
</dbReference>
<organism evidence="13 14">
    <name type="scientific">Paramecium primaurelia</name>
    <dbReference type="NCBI Taxonomy" id="5886"/>
    <lineage>
        <taxon>Eukaryota</taxon>
        <taxon>Sar</taxon>
        <taxon>Alveolata</taxon>
        <taxon>Ciliophora</taxon>
        <taxon>Intramacronucleata</taxon>
        <taxon>Oligohymenophorea</taxon>
        <taxon>Peniculida</taxon>
        <taxon>Parameciidae</taxon>
        <taxon>Paramecium</taxon>
    </lineage>
</organism>
<dbReference type="InterPro" id="IPR044746">
    <property type="entry name" value="ABCC_6TM_D1"/>
</dbReference>
<evidence type="ECO:0000256" key="8">
    <source>
        <dbReference type="ARBA" id="ARBA00022989"/>
    </source>
</evidence>
<comment type="caution">
    <text evidence="13">The sequence shown here is derived from an EMBL/GenBank/DDBJ whole genome shotgun (WGS) entry which is preliminary data.</text>
</comment>
<dbReference type="FunFam" id="1.20.1560.10:FF:000063">
    <property type="entry name" value="Multidrug resistance protein ABC transporter"/>
    <property type="match status" value="1"/>
</dbReference>
<evidence type="ECO:0000256" key="5">
    <source>
        <dbReference type="ARBA" id="ARBA00022737"/>
    </source>
</evidence>
<evidence type="ECO:0000313" key="13">
    <source>
        <dbReference type="EMBL" id="CAD8066132.1"/>
    </source>
</evidence>
<dbReference type="OMA" id="CPQDWPS"/>
<keyword evidence="4 10" id="KW-0812">Transmembrane</keyword>
<dbReference type="InterPro" id="IPR003439">
    <property type="entry name" value="ABC_transporter-like_ATP-bd"/>
</dbReference>
<feature type="transmembrane region" description="Helical" evidence="10">
    <location>
        <begin position="224"/>
        <end position="254"/>
    </location>
</feature>
<dbReference type="AlphaFoldDB" id="A0A8S1LJ70"/>
<accession>A0A8S1LJ70</accession>
<comment type="subcellular location">
    <subcellularLocation>
        <location evidence="1">Membrane</location>
        <topology evidence="1">Multi-pass membrane protein</topology>
    </subcellularLocation>
</comment>
<feature type="transmembrane region" description="Helical" evidence="10">
    <location>
        <begin position="136"/>
        <end position="154"/>
    </location>
</feature>
<name>A0A8S1LJ70_PARPR</name>
<evidence type="ECO:0000256" key="6">
    <source>
        <dbReference type="ARBA" id="ARBA00022741"/>
    </source>
</evidence>
<dbReference type="Pfam" id="PF00005">
    <property type="entry name" value="ABC_tran"/>
    <property type="match status" value="2"/>
</dbReference>
<feature type="domain" description="ABC transmembrane type-1" evidence="12">
    <location>
        <begin position="708"/>
        <end position="984"/>
    </location>
</feature>
<evidence type="ECO:0000313" key="14">
    <source>
        <dbReference type="Proteomes" id="UP000688137"/>
    </source>
</evidence>
<dbReference type="CDD" id="cd18579">
    <property type="entry name" value="ABC_6TM_ABCC_D1"/>
    <property type="match status" value="1"/>
</dbReference>
<dbReference type="Pfam" id="PF00664">
    <property type="entry name" value="ABC_membrane"/>
    <property type="match status" value="2"/>
</dbReference>
<feature type="domain" description="ABC transmembrane type-1" evidence="12">
    <location>
        <begin position="102"/>
        <end position="381"/>
    </location>
</feature>
<keyword evidence="3" id="KW-0813">Transport</keyword>
<evidence type="ECO:0000256" key="2">
    <source>
        <dbReference type="ARBA" id="ARBA00009726"/>
    </source>
</evidence>
<evidence type="ECO:0000256" key="9">
    <source>
        <dbReference type="ARBA" id="ARBA00023136"/>
    </source>
</evidence>
<dbReference type="InterPro" id="IPR017871">
    <property type="entry name" value="ABC_transporter-like_CS"/>
</dbReference>